<name>A0ABR7PN31_9BURK</name>
<gene>
    <name evidence="3" type="ORF">F6X42_14580</name>
</gene>
<feature type="compositionally biased region" description="Basic residues" evidence="1">
    <location>
        <begin position="19"/>
        <end position="32"/>
    </location>
</feature>
<comment type="caution">
    <text evidence="3">The sequence shown here is derived from an EMBL/GenBank/DDBJ whole genome shotgun (WGS) entry which is preliminary data.</text>
</comment>
<dbReference type="EMBL" id="VZQQ01000010">
    <property type="protein sequence ID" value="MBC8747785.1"/>
    <property type="molecule type" value="Genomic_DNA"/>
</dbReference>
<organism evidence="3 4">
    <name type="scientific">Paraburkholderia podalyriae</name>
    <dbReference type="NCBI Taxonomy" id="1938811"/>
    <lineage>
        <taxon>Bacteria</taxon>
        <taxon>Pseudomonadati</taxon>
        <taxon>Pseudomonadota</taxon>
        <taxon>Betaproteobacteria</taxon>
        <taxon>Burkholderiales</taxon>
        <taxon>Burkholderiaceae</taxon>
        <taxon>Paraburkholderia</taxon>
    </lineage>
</organism>
<feature type="transmembrane region" description="Helical" evidence="2">
    <location>
        <begin position="82"/>
        <end position="102"/>
    </location>
</feature>
<evidence type="ECO:0000256" key="2">
    <source>
        <dbReference type="SAM" id="Phobius"/>
    </source>
</evidence>
<keyword evidence="2" id="KW-1133">Transmembrane helix</keyword>
<evidence type="ECO:0000256" key="1">
    <source>
        <dbReference type="SAM" id="MobiDB-lite"/>
    </source>
</evidence>
<sequence>MRVAQRGRARGPPGLHRSGVSRHSRRPRRGRRNRDFALLCATGKPFPGNCGCRKRANPIDNPPERPVHSTPGRIGSGGIMDLATAMAVALFGIFTASTYYFFHSLKR</sequence>
<feature type="region of interest" description="Disordered" evidence="1">
    <location>
        <begin position="1"/>
        <end position="34"/>
    </location>
</feature>
<keyword evidence="2" id="KW-0812">Transmembrane</keyword>
<dbReference type="Proteomes" id="UP000736373">
    <property type="component" value="Unassembled WGS sequence"/>
</dbReference>
<proteinExistence type="predicted"/>
<accession>A0ABR7PN31</accession>
<keyword evidence="4" id="KW-1185">Reference proteome</keyword>
<evidence type="ECO:0000313" key="4">
    <source>
        <dbReference type="Proteomes" id="UP000736373"/>
    </source>
</evidence>
<evidence type="ECO:0000313" key="3">
    <source>
        <dbReference type="EMBL" id="MBC8747785.1"/>
    </source>
</evidence>
<reference evidence="3 4" key="1">
    <citation type="submission" date="2019-09" db="EMBL/GenBank/DDBJ databases">
        <title>Paraburkholderia podalyriae sp. nov., A South African Podalyria-associated rhizobium.</title>
        <authorList>
            <person name="Mavima L."/>
            <person name="Beukes C.W."/>
            <person name="Palmer M."/>
            <person name="De Meyer S.E."/>
            <person name="James E.K."/>
            <person name="Maluk M."/>
            <person name="Avontuur J.R."/>
            <person name="Chan W.Y."/>
            <person name="Venter S.N."/>
            <person name="Steenkamp E.T."/>
        </authorList>
    </citation>
    <scope>NUCLEOTIDE SEQUENCE [LARGE SCALE GENOMIC DNA]</scope>
    <source>
        <strain evidence="3 4">WC7.3b</strain>
    </source>
</reference>
<keyword evidence="2" id="KW-0472">Membrane</keyword>
<protein>
    <submittedName>
        <fullName evidence="3">Uncharacterized protein</fullName>
    </submittedName>
</protein>